<dbReference type="GeneID" id="20671302"/>
<evidence type="ECO:0008006" key="5">
    <source>
        <dbReference type="Google" id="ProtNLM"/>
    </source>
</evidence>
<dbReference type="InterPro" id="IPR040898">
    <property type="entry name" value="CxC6"/>
</dbReference>
<dbReference type="InterPro" id="IPR041539">
    <property type="entry name" value="CxC5"/>
</dbReference>
<feature type="domain" description="CxC6 like cysteine cluster associated with KDZ" evidence="2">
    <location>
        <begin position="238"/>
        <end position="303"/>
    </location>
</feature>
<reference evidence="3 4" key="1">
    <citation type="journal article" date="2012" name="New Phytol.">
        <title>Insight into trade-off between wood decay and parasitism from the genome of a fungal forest pathogen.</title>
        <authorList>
            <person name="Olson A."/>
            <person name="Aerts A."/>
            <person name="Asiegbu F."/>
            <person name="Belbahri L."/>
            <person name="Bouzid O."/>
            <person name="Broberg A."/>
            <person name="Canback B."/>
            <person name="Coutinho P.M."/>
            <person name="Cullen D."/>
            <person name="Dalman K."/>
            <person name="Deflorio G."/>
            <person name="van Diepen L.T."/>
            <person name="Dunand C."/>
            <person name="Duplessis S."/>
            <person name="Durling M."/>
            <person name="Gonthier P."/>
            <person name="Grimwood J."/>
            <person name="Fossdal C.G."/>
            <person name="Hansson D."/>
            <person name="Henrissat B."/>
            <person name="Hietala A."/>
            <person name="Himmelstrand K."/>
            <person name="Hoffmeister D."/>
            <person name="Hogberg N."/>
            <person name="James T.Y."/>
            <person name="Karlsson M."/>
            <person name="Kohler A."/>
            <person name="Kues U."/>
            <person name="Lee Y.H."/>
            <person name="Lin Y.C."/>
            <person name="Lind M."/>
            <person name="Lindquist E."/>
            <person name="Lombard V."/>
            <person name="Lucas S."/>
            <person name="Lunden K."/>
            <person name="Morin E."/>
            <person name="Murat C."/>
            <person name="Park J."/>
            <person name="Raffaello T."/>
            <person name="Rouze P."/>
            <person name="Salamov A."/>
            <person name="Schmutz J."/>
            <person name="Solheim H."/>
            <person name="Stahlberg J."/>
            <person name="Velez H."/>
            <person name="de Vries R.P."/>
            <person name="Wiebenga A."/>
            <person name="Woodward S."/>
            <person name="Yakovlev I."/>
            <person name="Garbelotto M."/>
            <person name="Martin F."/>
            <person name="Grigoriev I.V."/>
            <person name="Stenlid J."/>
        </authorList>
    </citation>
    <scope>NUCLEOTIDE SEQUENCE [LARGE SCALE GENOMIC DNA]</scope>
    <source>
        <strain evidence="3 4">TC 32-1</strain>
    </source>
</reference>
<feature type="domain" description="CxC5 like cysteine cluster associated with KDZ" evidence="1">
    <location>
        <begin position="24"/>
        <end position="143"/>
    </location>
</feature>
<sequence length="428" mass="48538">MTKVTICTLFTAVKARQNVIITIGFRDLYPPTRKCLDPHCSGGRKGPQRQELLDLRGYRAVLFTRDFGPLPVWSYSAKCPRCGARYYPNYYIYNGTRTYYLGIPYAIHVTMHSYVESSLCERFANSMVCAWVSATNNARIYELDHGVPKNFSWPVSLALTGEIVWDAFFLHGLICDFHERSDILILSDTPHPDRLREALEAWNIAMVGPGQKLWNHACEQCCATEERDNSVYALCAVVCDGVAVGRPCCAHHDCQQPLPTQRAKYCTEHSWEGNICCITSCDRTIEAGFQTCNLPDHRSMEKHGIEEHSAMFQLRKRLERRKVALIDDSMPFSEQDTDPSTAMAHDDAVEMEASAVDEHAPALGSEGGIREALGRHRTALDKYRRRRLLPNTVGPYPTDDKPPKDVRQHLGQFAHTSRTYHDRIGVLR</sequence>
<dbReference type="eggNOG" id="ENOG502S1HF">
    <property type="taxonomic scope" value="Eukaryota"/>
</dbReference>
<evidence type="ECO:0000259" key="2">
    <source>
        <dbReference type="Pfam" id="PF18721"/>
    </source>
</evidence>
<dbReference type="EMBL" id="KI925463">
    <property type="protein sequence ID" value="ETW77165.1"/>
    <property type="molecule type" value="Genomic_DNA"/>
</dbReference>
<keyword evidence="4" id="KW-1185">Reference proteome</keyword>
<proteinExistence type="predicted"/>
<dbReference type="KEGG" id="hir:HETIRDRAFT_327150"/>
<organism evidence="3 4">
    <name type="scientific">Heterobasidion irregulare (strain TC 32-1)</name>
    <dbReference type="NCBI Taxonomy" id="747525"/>
    <lineage>
        <taxon>Eukaryota</taxon>
        <taxon>Fungi</taxon>
        <taxon>Dikarya</taxon>
        <taxon>Basidiomycota</taxon>
        <taxon>Agaricomycotina</taxon>
        <taxon>Agaricomycetes</taxon>
        <taxon>Russulales</taxon>
        <taxon>Bondarzewiaceae</taxon>
        <taxon>Heterobasidion</taxon>
        <taxon>Heterobasidion annosum species complex</taxon>
    </lineage>
</organism>
<accession>W4JVQ7</accession>
<dbReference type="InParanoid" id="W4JVQ7"/>
<dbReference type="OrthoDB" id="2501483at2759"/>
<protein>
    <recommendedName>
        <fullName evidence="5">CxC5 like cysteine cluster associated with KDZ domain-containing protein</fullName>
    </recommendedName>
</protein>
<dbReference type="Proteomes" id="UP000030671">
    <property type="component" value="Unassembled WGS sequence"/>
</dbReference>
<dbReference type="RefSeq" id="XP_009550707.1">
    <property type="nucleotide sequence ID" value="XM_009552412.1"/>
</dbReference>
<name>W4JVQ7_HETIT</name>
<dbReference type="Pfam" id="PF18718">
    <property type="entry name" value="CxC5"/>
    <property type="match status" value="1"/>
</dbReference>
<evidence type="ECO:0000313" key="4">
    <source>
        <dbReference type="Proteomes" id="UP000030671"/>
    </source>
</evidence>
<dbReference type="Pfam" id="PF18721">
    <property type="entry name" value="CxC6"/>
    <property type="match status" value="1"/>
</dbReference>
<dbReference type="STRING" id="747525.W4JVQ7"/>
<dbReference type="HOGENOM" id="CLU_641016_0_0_1"/>
<dbReference type="AlphaFoldDB" id="W4JVQ7"/>
<gene>
    <name evidence="3" type="ORF">HETIRDRAFT_327150</name>
</gene>
<evidence type="ECO:0000259" key="1">
    <source>
        <dbReference type="Pfam" id="PF18718"/>
    </source>
</evidence>
<evidence type="ECO:0000313" key="3">
    <source>
        <dbReference type="EMBL" id="ETW77165.1"/>
    </source>
</evidence>